<evidence type="ECO:0000256" key="1">
    <source>
        <dbReference type="SAM" id="Phobius"/>
    </source>
</evidence>
<feature type="transmembrane region" description="Helical" evidence="1">
    <location>
        <begin position="7"/>
        <end position="28"/>
    </location>
</feature>
<keyword evidence="1" id="KW-0812">Transmembrane</keyword>
<keyword evidence="1" id="KW-0472">Membrane</keyword>
<reference evidence="2" key="1">
    <citation type="journal article" date="2020" name="Nature">
        <title>Giant virus diversity and host interactions through global metagenomics.</title>
        <authorList>
            <person name="Schulz F."/>
            <person name="Roux S."/>
            <person name="Paez-Espino D."/>
            <person name="Jungbluth S."/>
            <person name="Walsh D.A."/>
            <person name="Denef V.J."/>
            <person name="McMahon K.D."/>
            <person name="Konstantinidis K.T."/>
            <person name="Eloe-Fadrosh E.A."/>
            <person name="Kyrpides N.C."/>
            <person name="Woyke T."/>
        </authorList>
    </citation>
    <scope>NUCLEOTIDE SEQUENCE</scope>
    <source>
        <strain evidence="2">GVMAG-S-1038524-41</strain>
    </source>
</reference>
<accession>A0A6C0JQ87</accession>
<dbReference type="EMBL" id="MN740668">
    <property type="protein sequence ID" value="QHU06860.1"/>
    <property type="molecule type" value="Genomic_DNA"/>
</dbReference>
<keyword evidence="1" id="KW-1133">Transmembrane helix</keyword>
<evidence type="ECO:0000313" key="2">
    <source>
        <dbReference type="EMBL" id="QHU06860.1"/>
    </source>
</evidence>
<organism evidence="2">
    <name type="scientific">viral metagenome</name>
    <dbReference type="NCBI Taxonomy" id="1070528"/>
    <lineage>
        <taxon>unclassified sequences</taxon>
        <taxon>metagenomes</taxon>
        <taxon>organismal metagenomes</taxon>
    </lineage>
</organism>
<sequence length="86" mass="10285">MKKRYKILLGLAVVATIGLVIFGIYNIITCEKYKKLSQIGYFPIDFSVKKRASPEDEDDHKYDGHRYKQKRRYNFLSQQNRRSHEE</sequence>
<name>A0A6C0JQ87_9ZZZZ</name>
<proteinExistence type="predicted"/>
<dbReference type="AlphaFoldDB" id="A0A6C0JQ87"/>
<protein>
    <submittedName>
        <fullName evidence="2">Uncharacterized protein</fullName>
    </submittedName>
</protein>